<dbReference type="Proteomes" id="UP000460287">
    <property type="component" value="Unassembled WGS sequence"/>
</dbReference>
<proteinExistence type="predicted"/>
<dbReference type="RefSeq" id="WP_154530922.1">
    <property type="nucleotide sequence ID" value="NZ_VULX01000006.1"/>
</dbReference>
<comment type="caution">
    <text evidence="1">The sequence shown here is derived from an EMBL/GenBank/DDBJ whole genome shotgun (WGS) entry which is preliminary data.</text>
</comment>
<sequence>MHNEFDLLLNITDEEKKIASDMFSAASEFESSICASSNINELISINKNMQNTIDDIIIEEYMLYKKALNIINGT</sequence>
<gene>
    <name evidence="1" type="ORF">FYJ33_06370</name>
</gene>
<dbReference type="InterPro" id="IPR058705">
    <property type="entry name" value="A_ENA"/>
</dbReference>
<name>A0A7X2MXS6_9CLOT</name>
<reference evidence="1 2" key="1">
    <citation type="submission" date="2019-08" db="EMBL/GenBank/DDBJ databases">
        <title>In-depth cultivation of the pig gut microbiome towards novel bacterial diversity and tailored functional studies.</title>
        <authorList>
            <person name="Wylensek D."/>
            <person name="Hitch T.C.A."/>
            <person name="Clavel T."/>
        </authorList>
    </citation>
    <scope>NUCLEOTIDE SEQUENCE [LARGE SCALE GENOMIC DNA]</scope>
    <source>
        <strain evidence="1 2">WCA-383-APC-5B</strain>
    </source>
</reference>
<evidence type="ECO:0000313" key="1">
    <source>
        <dbReference type="EMBL" id="MSR91041.1"/>
    </source>
</evidence>
<organism evidence="1 2">
    <name type="scientific">Inconstantimicrobium porci</name>
    <dbReference type="NCBI Taxonomy" id="2652291"/>
    <lineage>
        <taxon>Bacteria</taxon>
        <taxon>Bacillati</taxon>
        <taxon>Bacillota</taxon>
        <taxon>Clostridia</taxon>
        <taxon>Eubacteriales</taxon>
        <taxon>Clostridiaceae</taxon>
        <taxon>Inconstantimicrobium</taxon>
    </lineage>
</organism>
<keyword evidence="2" id="KW-1185">Reference proteome</keyword>
<dbReference type="AlphaFoldDB" id="A0A7X2MXS6"/>
<dbReference type="Pfam" id="PF26595">
    <property type="entry name" value="A_ENA"/>
    <property type="match status" value="1"/>
</dbReference>
<dbReference type="EMBL" id="VULX01000006">
    <property type="protein sequence ID" value="MSR91041.1"/>
    <property type="molecule type" value="Genomic_DNA"/>
</dbReference>
<protein>
    <submittedName>
        <fullName evidence="1">Uncharacterized protein</fullName>
    </submittedName>
</protein>
<accession>A0A7X2MXS6</accession>
<evidence type="ECO:0000313" key="2">
    <source>
        <dbReference type="Proteomes" id="UP000460287"/>
    </source>
</evidence>